<dbReference type="RefSeq" id="WP_094822881.1">
    <property type="nucleotide sequence ID" value="NZ_NEVO01000014.1"/>
</dbReference>
<dbReference type="AlphaFoldDB" id="A0A261TTJ6"/>
<dbReference type="PANTHER" id="PTHR43537">
    <property type="entry name" value="TRANSCRIPTIONAL REGULATOR, GNTR FAMILY"/>
    <property type="match status" value="1"/>
</dbReference>
<dbReference type="InterPro" id="IPR008920">
    <property type="entry name" value="TF_FadR/GntR_C"/>
</dbReference>
<reference evidence="5 6" key="1">
    <citation type="submission" date="2017-05" db="EMBL/GenBank/DDBJ databases">
        <title>Complete and WGS of Bordetella genogroups.</title>
        <authorList>
            <person name="Spilker T."/>
            <person name="LiPuma J."/>
        </authorList>
    </citation>
    <scope>NUCLEOTIDE SEQUENCE [LARGE SCALE GENOMIC DNA]</scope>
    <source>
        <strain evidence="5 6">AU9919</strain>
    </source>
</reference>
<dbReference type="InterPro" id="IPR036390">
    <property type="entry name" value="WH_DNA-bd_sf"/>
</dbReference>
<gene>
    <name evidence="5" type="ORF">CAL20_20015</name>
</gene>
<dbReference type="OrthoDB" id="5343379at2"/>
<keyword evidence="3" id="KW-0804">Transcription</keyword>
<comment type="caution">
    <text evidence="5">The sequence shown here is derived from an EMBL/GenBank/DDBJ whole genome shotgun (WGS) entry which is preliminary data.</text>
</comment>
<dbReference type="SMART" id="SM00895">
    <property type="entry name" value="FCD"/>
    <property type="match status" value="1"/>
</dbReference>
<dbReference type="InterPro" id="IPR000524">
    <property type="entry name" value="Tscrpt_reg_HTH_GntR"/>
</dbReference>
<protein>
    <submittedName>
        <fullName evidence="5">GntR family transcriptional regulator</fullName>
    </submittedName>
</protein>
<dbReference type="Pfam" id="PF00392">
    <property type="entry name" value="GntR"/>
    <property type="match status" value="1"/>
</dbReference>
<evidence type="ECO:0000313" key="6">
    <source>
        <dbReference type="Proteomes" id="UP000216885"/>
    </source>
</evidence>
<keyword evidence="2" id="KW-0238">DNA-binding</keyword>
<dbReference type="InterPro" id="IPR011711">
    <property type="entry name" value="GntR_C"/>
</dbReference>
<accession>A0A261TTJ6</accession>
<feature type="domain" description="HTH gntR-type" evidence="4">
    <location>
        <begin position="1"/>
        <end position="68"/>
    </location>
</feature>
<dbReference type="Gene3D" id="1.20.120.530">
    <property type="entry name" value="GntR ligand-binding domain-like"/>
    <property type="match status" value="1"/>
</dbReference>
<keyword evidence="6" id="KW-1185">Reference proteome</keyword>
<dbReference type="InterPro" id="IPR036388">
    <property type="entry name" value="WH-like_DNA-bd_sf"/>
</dbReference>
<dbReference type="Proteomes" id="UP000216885">
    <property type="component" value="Unassembled WGS sequence"/>
</dbReference>
<dbReference type="Pfam" id="PF07729">
    <property type="entry name" value="FCD"/>
    <property type="match status" value="1"/>
</dbReference>
<proteinExistence type="predicted"/>
<dbReference type="SMART" id="SM00345">
    <property type="entry name" value="HTH_GNTR"/>
    <property type="match status" value="1"/>
</dbReference>
<dbReference type="EMBL" id="NEVQ01000020">
    <property type="protein sequence ID" value="OZI52994.1"/>
    <property type="molecule type" value="Genomic_DNA"/>
</dbReference>
<name>A0A261TTJ6_9BORD</name>
<evidence type="ECO:0000313" key="5">
    <source>
        <dbReference type="EMBL" id="OZI52994.1"/>
    </source>
</evidence>
<organism evidence="5 6">
    <name type="scientific">Bordetella genomosp. 4</name>
    <dbReference type="NCBI Taxonomy" id="463044"/>
    <lineage>
        <taxon>Bacteria</taxon>
        <taxon>Pseudomonadati</taxon>
        <taxon>Pseudomonadota</taxon>
        <taxon>Betaproteobacteria</taxon>
        <taxon>Burkholderiales</taxon>
        <taxon>Alcaligenaceae</taxon>
        <taxon>Bordetella</taxon>
    </lineage>
</organism>
<keyword evidence="1" id="KW-0805">Transcription regulation</keyword>
<dbReference type="PRINTS" id="PR00035">
    <property type="entry name" value="HTHGNTR"/>
</dbReference>
<evidence type="ECO:0000259" key="4">
    <source>
        <dbReference type="PROSITE" id="PS50949"/>
    </source>
</evidence>
<evidence type="ECO:0000256" key="1">
    <source>
        <dbReference type="ARBA" id="ARBA00023015"/>
    </source>
</evidence>
<evidence type="ECO:0000256" key="2">
    <source>
        <dbReference type="ARBA" id="ARBA00023125"/>
    </source>
</evidence>
<dbReference type="SUPFAM" id="SSF46785">
    <property type="entry name" value="Winged helix' DNA-binding domain"/>
    <property type="match status" value="1"/>
</dbReference>
<dbReference type="PANTHER" id="PTHR43537:SF49">
    <property type="entry name" value="TRANSCRIPTIONAL REGULATORY PROTEIN"/>
    <property type="match status" value="1"/>
</dbReference>
<sequence>MKISEQIRLAIEDDIRNGVLLPGDAIDENELAAQFNVSRTPVREALLQLKVQGMLNSLPRNGMTVAKMDVQELLAVWELLGEMEAVAARMACQRMTPQERAELARVHAEAAAVIEAEDADGWRQANHDFHEVLYKGCRNPYLRQELLRLRARTGAYLKHAFTAVGRLRESYDQHEELLQAILAGDAMLAQEKMSHHISLSQSSKGLADFLINLPRSMLTQSGD</sequence>
<dbReference type="PROSITE" id="PS50949">
    <property type="entry name" value="HTH_GNTR"/>
    <property type="match status" value="1"/>
</dbReference>
<dbReference type="GO" id="GO:0003677">
    <property type="term" value="F:DNA binding"/>
    <property type="evidence" value="ECO:0007669"/>
    <property type="project" value="UniProtKB-KW"/>
</dbReference>
<evidence type="ECO:0000256" key="3">
    <source>
        <dbReference type="ARBA" id="ARBA00023163"/>
    </source>
</evidence>
<dbReference type="SUPFAM" id="SSF48008">
    <property type="entry name" value="GntR ligand-binding domain-like"/>
    <property type="match status" value="1"/>
</dbReference>
<dbReference type="GO" id="GO:0003700">
    <property type="term" value="F:DNA-binding transcription factor activity"/>
    <property type="evidence" value="ECO:0007669"/>
    <property type="project" value="InterPro"/>
</dbReference>
<dbReference type="Gene3D" id="1.10.10.10">
    <property type="entry name" value="Winged helix-like DNA-binding domain superfamily/Winged helix DNA-binding domain"/>
    <property type="match status" value="1"/>
</dbReference>
<dbReference type="CDD" id="cd07377">
    <property type="entry name" value="WHTH_GntR"/>
    <property type="match status" value="1"/>
</dbReference>